<dbReference type="CDD" id="cd03801">
    <property type="entry name" value="GT4_PimA-like"/>
    <property type="match status" value="1"/>
</dbReference>
<gene>
    <name evidence="1" type="ORF">BN874_610018</name>
</gene>
<organism evidence="1 2">
    <name type="scientific">Candidatus Contendobacter odensis Run_B_J11</name>
    <dbReference type="NCBI Taxonomy" id="1400861"/>
    <lineage>
        <taxon>Bacteria</taxon>
        <taxon>Pseudomonadati</taxon>
        <taxon>Pseudomonadota</taxon>
        <taxon>Gammaproteobacteria</taxon>
        <taxon>Candidatus Competibacteraceae</taxon>
        <taxon>Candidatus Contendibacter</taxon>
    </lineage>
</organism>
<comment type="caution">
    <text evidence="1">The sequence shown here is derived from an EMBL/GenBank/DDBJ whole genome shotgun (WGS) entry which is preliminary data.</text>
</comment>
<reference evidence="1 2" key="1">
    <citation type="journal article" date="2014" name="ISME J.">
        <title>Candidatus Competibacter-lineage genomes retrieved from metagenomes reveal functional metabolic diversity.</title>
        <authorList>
            <person name="McIlroy S.J."/>
            <person name="Albertsen M."/>
            <person name="Andresen E.K."/>
            <person name="Saunders A.M."/>
            <person name="Kristiansen R."/>
            <person name="Stokholm-Bjerregaard M."/>
            <person name="Nielsen K.L."/>
            <person name="Nielsen P.H."/>
        </authorList>
    </citation>
    <scope>NUCLEOTIDE SEQUENCE [LARGE SCALE GENOMIC DNA]</scope>
    <source>
        <strain evidence="1 2">Run_B_J11</strain>
    </source>
</reference>
<dbReference type="InterPro" id="IPR017521">
    <property type="entry name" value="Sugar_tfrase_PEP-CTERM_Stp1"/>
</dbReference>
<dbReference type="PANTHER" id="PTHR12526:SF600">
    <property type="entry name" value="GLYCOSYL TRANSFERASE GROUP 1"/>
    <property type="match status" value="1"/>
</dbReference>
<dbReference type="PANTHER" id="PTHR12526">
    <property type="entry name" value="GLYCOSYLTRANSFERASE"/>
    <property type="match status" value="1"/>
</dbReference>
<dbReference type="OrthoDB" id="9807209at2"/>
<dbReference type="Proteomes" id="UP000019184">
    <property type="component" value="Unassembled WGS sequence"/>
</dbReference>
<evidence type="ECO:0000313" key="1">
    <source>
        <dbReference type="EMBL" id="CDH46807.1"/>
    </source>
</evidence>
<protein>
    <submittedName>
        <fullName evidence="1">Glycosyltransferase group 1 protein</fullName>
    </submittedName>
</protein>
<dbReference type="NCBIfam" id="TIGR03087">
    <property type="entry name" value="stp1"/>
    <property type="match status" value="1"/>
</dbReference>
<dbReference type="Pfam" id="PF13692">
    <property type="entry name" value="Glyco_trans_1_4"/>
    <property type="match status" value="1"/>
</dbReference>
<sequence length="404" mass="45886">MQDLLFLVHRIPFPPNKGDKVRSFNLLRYLSQHYRIWLGAFVDDPDDWRHLDAVRRFCAEVHCVALDPRWAKLCSLRGLATGEPLTLPYYRHAGLQSWVDRVVAEQKIERALLFSSAMAQYLRGPRYPRVRRVMDFVDVDSAKWAQYADGKPWPLSWVYRREGRVLLAYERTVAMEFAASVFVTDQEAALFRRLAPEVLPARVTAIANGVDMDYFNPDRDYPNPYPADEQVLVFTGAMDYWANVDAVGWFARSVFPEILRIVPDSRFYIVGARPTAEVQHLAALPGVRVTGTVPDVRPWLAHAHLAVAPLRIARGVQNKVLEAMAMAQPILATPAAMEGIVPCPELPESVTNDPATLTQRVLALLADPAQREQRGRAGRNWVLRHYHWDHNLSRILPLLEGDAP</sequence>
<evidence type="ECO:0000313" key="2">
    <source>
        <dbReference type="Proteomes" id="UP000019184"/>
    </source>
</evidence>
<dbReference type="GO" id="GO:0016757">
    <property type="term" value="F:glycosyltransferase activity"/>
    <property type="evidence" value="ECO:0007669"/>
    <property type="project" value="TreeGrafter"/>
</dbReference>
<dbReference type="Gene3D" id="3.40.50.2000">
    <property type="entry name" value="Glycogen Phosphorylase B"/>
    <property type="match status" value="1"/>
</dbReference>
<name>A0A7U7J5H7_9GAMM</name>
<dbReference type="AlphaFoldDB" id="A0A7U7J5H7"/>
<dbReference type="EMBL" id="CBTK010000278">
    <property type="protein sequence ID" value="CDH46807.1"/>
    <property type="molecule type" value="Genomic_DNA"/>
</dbReference>
<accession>A0A7U7J5H7</accession>
<dbReference type="RefSeq" id="WP_034435524.1">
    <property type="nucleotide sequence ID" value="NZ_CBTK010000278.1"/>
</dbReference>
<keyword evidence="2" id="KW-1185">Reference proteome</keyword>
<proteinExistence type="predicted"/>
<dbReference type="SUPFAM" id="SSF53756">
    <property type="entry name" value="UDP-Glycosyltransferase/glycogen phosphorylase"/>
    <property type="match status" value="1"/>
</dbReference>